<protein>
    <submittedName>
        <fullName evidence="6">Ubiquitin-conjugating enzyme E2C</fullName>
    </submittedName>
</protein>
<name>A0A0K6GC96_9AGAM</name>
<dbReference type="SUPFAM" id="SSF54495">
    <property type="entry name" value="UBC-like"/>
    <property type="match status" value="1"/>
</dbReference>
<evidence type="ECO:0000256" key="4">
    <source>
        <dbReference type="SAM" id="MobiDB-lite"/>
    </source>
</evidence>
<dbReference type="Gene3D" id="3.10.110.10">
    <property type="entry name" value="Ubiquitin Conjugating Enzyme"/>
    <property type="match status" value="1"/>
</dbReference>
<dbReference type="InterPro" id="IPR050113">
    <property type="entry name" value="Ub_conjugating_enzyme"/>
</dbReference>
<sequence>MAAAGEGTVTKGSVAKRLSNELMSLMMSSSPGISAFPRSDSNMFEWIGTIEGPPGSVYEHLTFKITLSFPPTYPYTAPNVRFDSETPCYHPNVDMQGGICLDILKDKWSAIYSVHTILLSLQSLLGEPNNDSPLNLEAAELWNNQKAFKIQLMKAYRPIAAENFHTMLEYRLKTSGLECPKHHLLGGVMINTMSLLLSKGAQTKLGHALMRQVIEVSEEVMTLCFLSDVDVKFRFDTIMEIPLNILVDGNIIGFDIPALYFNSKHVDGDLLFQAQVLFNFLALVRMFILQLGEFGVSELIQDFNHTVRAETLLNRTRSTETDAGDTIRTTGTGARKVIPRSRSAGPLVAVLGSRDMNTHGRRHHKHLPAVAALAAMGLSEAILSKQLQQQGLKQSKRRGRLMRGENVF</sequence>
<dbReference type="Pfam" id="PF00179">
    <property type="entry name" value="UQ_con"/>
    <property type="match status" value="1"/>
</dbReference>
<keyword evidence="7" id="KW-1185">Reference proteome</keyword>
<dbReference type="EMBL" id="CYGV01001622">
    <property type="protein sequence ID" value="CUA75979.1"/>
    <property type="molecule type" value="Genomic_DNA"/>
</dbReference>
<evidence type="ECO:0000313" key="7">
    <source>
        <dbReference type="Proteomes" id="UP000044841"/>
    </source>
</evidence>
<dbReference type="PANTHER" id="PTHR24067">
    <property type="entry name" value="UBIQUITIN-CONJUGATING ENZYME E2"/>
    <property type="match status" value="1"/>
</dbReference>
<gene>
    <name evidence="6" type="ORF">RSOLAG22IIIB_01983</name>
</gene>
<dbReference type="GO" id="GO:0016740">
    <property type="term" value="F:transferase activity"/>
    <property type="evidence" value="ECO:0007669"/>
    <property type="project" value="UniProtKB-KW"/>
</dbReference>
<dbReference type="InterPro" id="IPR000608">
    <property type="entry name" value="UBC"/>
</dbReference>
<evidence type="ECO:0000313" key="6">
    <source>
        <dbReference type="EMBL" id="CUA75979.1"/>
    </source>
</evidence>
<evidence type="ECO:0000259" key="5">
    <source>
        <dbReference type="PROSITE" id="PS50127"/>
    </source>
</evidence>
<keyword evidence="1" id="KW-0808">Transferase</keyword>
<dbReference type="SMART" id="SM00212">
    <property type="entry name" value="UBCc"/>
    <property type="match status" value="1"/>
</dbReference>
<dbReference type="CDD" id="cd23791">
    <property type="entry name" value="UBCc_UBE2C"/>
    <property type="match status" value="1"/>
</dbReference>
<accession>A0A0K6GC96</accession>
<organism evidence="6 7">
    <name type="scientific">Rhizoctonia solani</name>
    <dbReference type="NCBI Taxonomy" id="456999"/>
    <lineage>
        <taxon>Eukaryota</taxon>
        <taxon>Fungi</taxon>
        <taxon>Dikarya</taxon>
        <taxon>Basidiomycota</taxon>
        <taxon>Agaricomycotina</taxon>
        <taxon>Agaricomycetes</taxon>
        <taxon>Cantharellales</taxon>
        <taxon>Ceratobasidiaceae</taxon>
        <taxon>Rhizoctonia</taxon>
    </lineage>
</organism>
<dbReference type="Proteomes" id="UP000044841">
    <property type="component" value="Unassembled WGS sequence"/>
</dbReference>
<evidence type="ECO:0000256" key="3">
    <source>
        <dbReference type="PROSITE-ProRule" id="PRU10133"/>
    </source>
</evidence>
<keyword evidence="2" id="KW-0833">Ubl conjugation pathway</keyword>
<dbReference type="AlphaFoldDB" id="A0A0K6GC96"/>
<evidence type="ECO:0000256" key="2">
    <source>
        <dbReference type="ARBA" id="ARBA00022786"/>
    </source>
</evidence>
<feature type="active site" description="Glycyl thioester intermediate" evidence="3">
    <location>
        <position position="100"/>
    </location>
</feature>
<feature type="domain" description="UBC core" evidence="5">
    <location>
        <begin position="13"/>
        <end position="161"/>
    </location>
</feature>
<reference evidence="6 7" key="1">
    <citation type="submission" date="2015-07" db="EMBL/GenBank/DDBJ databases">
        <authorList>
            <person name="Noorani M."/>
        </authorList>
    </citation>
    <scope>NUCLEOTIDE SEQUENCE [LARGE SCALE GENOMIC DNA]</scope>
    <source>
        <strain evidence="6">BBA 69670</strain>
    </source>
</reference>
<proteinExistence type="predicted"/>
<dbReference type="InterPro" id="IPR016135">
    <property type="entry name" value="UBQ-conjugating_enzyme/RWD"/>
</dbReference>
<dbReference type="PROSITE" id="PS00183">
    <property type="entry name" value="UBC_1"/>
    <property type="match status" value="1"/>
</dbReference>
<feature type="region of interest" description="Disordered" evidence="4">
    <location>
        <begin position="389"/>
        <end position="408"/>
    </location>
</feature>
<dbReference type="PROSITE" id="PS50127">
    <property type="entry name" value="UBC_2"/>
    <property type="match status" value="1"/>
</dbReference>
<dbReference type="InterPro" id="IPR023313">
    <property type="entry name" value="UBQ-conjugating_AS"/>
</dbReference>
<evidence type="ECO:0000256" key="1">
    <source>
        <dbReference type="ARBA" id="ARBA00022679"/>
    </source>
</evidence>